<protein>
    <submittedName>
        <fullName evidence="3">Uncharacterized protein</fullName>
    </submittedName>
</protein>
<feature type="compositionally biased region" description="Polar residues" evidence="1">
    <location>
        <begin position="26"/>
        <end position="54"/>
    </location>
</feature>
<sequence>MQDDNQNTTQKNSNDQDMNQVAFGLSATTGEGQTISESIPPNPSNQQTSDPSYDNQNPTTQTSNTSQEDKANPESTTQTSQNIQNIVSSPHTPKKYGGNKVIATIFGFILLIAGIGAGVFLVQRQVRLNQEASSGAECSHSPDCILLESPGNSGEYNSPRTISKVNVTAQESHEYNPGDTNDGCYHVVINGRYLSWNRVGSGPECKDISNVQIWLSGETVSNTPTTTPSITPPACKYCDGAQCKTRTEICNSGINECQTNTNCGEVTNTPSVTPKLTTTEGPLSPTSPPSISAECLEVKAYDNSWNQISLQELSELTAGDVVRFAVSGNTSSGSFDKARFSVNNTSIGETTIKKPGTNEFYKEYTIPSNTNSFSVKGEIHHTTLGWI</sequence>
<dbReference type="Proteomes" id="UP000179219">
    <property type="component" value="Unassembled WGS sequence"/>
</dbReference>
<organism evidence="3 4">
    <name type="scientific">Candidatus Woesebacteria bacterium RBG_13_34_9</name>
    <dbReference type="NCBI Taxonomy" id="1802477"/>
    <lineage>
        <taxon>Bacteria</taxon>
        <taxon>Candidatus Woeseibacteriota</taxon>
    </lineage>
</organism>
<evidence type="ECO:0000256" key="1">
    <source>
        <dbReference type="SAM" id="MobiDB-lite"/>
    </source>
</evidence>
<proteinExistence type="predicted"/>
<feature type="compositionally biased region" description="Polar residues" evidence="1">
    <location>
        <begin position="1"/>
        <end position="19"/>
    </location>
</feature>
<evidence type="ECO:0000313" key="4">
    <source>
        <dbReference type="Proteomes" id="UP000179219"/>
    </source>
</evidence>
<keyword evidence="2" id="KW-1133">Transmembrane helix</keyword>
<dbReference type="EMBL" id="MGFP01000021">
    <property type="protein sequence ID" value="OGM09531.1"/>
    <property type="molecule type" value="Genomic_DNA"/>
</dbReference>
<feature type="compositionally biased region" description="Polar residues" evidence="1">
    <location>
        <begin position="73"/>
        <end position="91"/>
    </location>
</feature>
<feature type="region of interest" description="Disordered" evidence="1">
    <location>
        <begin position="1"/>
        <end position="94"/>
    </location>
</feature>
<evidence type="ECO:0000313" key="3">
    <source>
        <dbReference type="EMBL" id="OGM09531.1"/>
    </source>
</evidence>
<keyword evidence="2" id="KW-0812">Transmembrane</keyword>
<reference evidence="3 4" key="1">
    <citation type="journal article" date="2016" name="Nat. Commun.">
        <title>Thousands of microbial genomes shed light on interconnected biogeochemical processes in an aquifer system.</title>
        <authorList>
            <person name="Anantharaman K."/>
            <person name="Brown C.T."/>
            <person name="Hug L.A."/>
            <person name="Sharon I."/>
            <person name="Castelle C.J."/>
            <person name="Probst A.J."/>
            <person name="Thomas B.C."/>
            <person name="Singh A."/>
            <person name="Wilkins M.J."/>
            <person name="Karaoz U."/>
            <person name="Brodie E.L."/>
            <person name="Williams K.H."/>
            <person name="Hubbard S.S."/>
            <person name="Banfield J.F."/>
        </authorList>
    </citation>
    <scope>NUCLEOTIDE SEQUENCE [LARGE SCALE GENOMIC DNA]</scope>
</reference>
<gene>
    <name evidence="3" type="ORF">A2159_00050</name>
</gene>
<dbReference type="AlphaFoldDB" id="A0A1F7X3H7"/>
<feature type="transmembrane region" description="Helical" evidence="2">
    <location>
        <begin position="101"/>
        <end position="122"/>
    </location>
</feature>
<keyword evidence="2" id="KW-0472">Membrane</keyword>
<comment type="caution">
    <text evidence="3">The sequence shown here is derived from an EMBL/GenBank/DDBJ whole genome shotgun (WGS) entry which is preliminary data.</text>
</comment>
<accession>A0A1F7X3H7</accession>
<feature type="compositionally biased region" description="Low complexity" evidence="1">
    <location>
        <begin position="55"/>
        <end position="66"/>
    </location>
</feature>
<evidence type="ECO:0000256" key="2">
    <source>
        <dbReference type="SAM" id="Phobius"/>
    </source>
</evidence>
<name>A0A1F7X3H7_9BACT</name>